<protein>
    <submittedName>
        <fullName evidence="2">Uncharacterized protein</fullName>
    </submittedName>
</protein>
<proteinExistence type="predicted"/>
<evidence type="ECO:0000313" key="2">
    <source>
        <dbReference type="EMBL" id="KGE86879.1"/>
    </source>
</evidence>
<organism evidence="2 3">
    <name type="scientific">Phaeodactylibacter xiamenensis</name>
    <dbReference type="NCBI Taxonomy" id="1524460"/>
    <lineage>
        <taxon>Bacteria</taxon>
        <taxon>Pseudomonadati</taxon>
        <taxon>Bacteroidota</taxon>
        <taxon>Saprospiria</taxon>
        <taxon>Saprospirales</taxon>
        <taxon>Haliscomenobacteraceae</taxon>
        <taxon>Phaeodactylibacter</taxon>
    </lineage>
</organism>
<dbReference type="AlphaFoldDB" id="A0A098S3G3"/>
<name>A0A098S3G3_9BACT</name>
<dbReference type="EMBL" id="JPOS01000039">
    <property type="protein sequence ID" value="KGE86879.1"/>
    <property type="molecule type" value="Genomic_DNA"/>
</dbReference>
<comment type="caution">
    <text evidence="2">The sequence shown here is derived from an EMBL/GenBank/DDBJ whole genome shotgun (WGS) entry which is preliminary data.</text>
</comment>
<feature type="transmembrane region" description="Helical" evidence="1">
    <location>
        <begin position="6"/>
        <end position="27"/>
    </location>
</feature>
<gene>
    <name evidence="2" type="ORF">IX84_17630</name>
</gene>
<keyword evidence="3" id="KW-1185">Reference proteome</keyword>
<keyword evidence="1" id="KW-0472">Membrane</keyword>
<evidence type="ECO:0000313" key="3">
    <source>
        <dbReference type="Proteomes" id="UP000029736"/>
    </source>
</evidence>
<evidence type="ECO:0000256" key="1">
    <source>
        <dbReference type="SAM" id="Phobius"/>
    </source>
</evidence>
<accession>A0A098S3G3</accession>
<sequence>MTNVFLVYQFMVTATFYYPSFLVESLLDLTTKPNRKNGAYQRSFQKDGFEGLALLFPGEGSPNVIFQRRAV</sequence>
<keyword evidence="1" id="KW-0812">Transmembrane</keyword>
<dbReference type="Proteomes" id="UP000029736">
    <property type="component" value="Unassembled WGS sequence"/>
</dbReference>
<keyword evidence="1" id="KW-1133">Transmembrane helix</keyword>
<reference evidence="2 3" key="1">
    <citation type="journal article" date="2014" name="Int. J. Syst. Evol. Microbiol.">
        <title>Phaeodactylibacter xiamenensis gen. nov., sp. nov., a member of the family Saprospiraceae isolated from the marine alga Phaeodactylum tricornutum.</title>
        <authorList>
            <person name="Chen Z.Jr."/>
            <person name="Lei X."/>
            <person name="Lai Q."/>
            <person name="Li Y."/>
            <person name="Zhang B."/>
            <person name="Zhang J."/>
            <person name="Zhang H."/>
            <person name="Yang L."/>
            <person name="Zheng W."/>
            <person name="Tian Y."/>
            <person name="Yu Z."/>
            <person name="Xu H.Jr."/>
            <person name="Zheng T."/>
        </authorList>
    </citation>
    <scope>NUCLEOTIDE SEQUENCE [LARGE SCALE GENOMIC DNA]</scope>
    <source>
        <strain evidence="2 3">KD52</strain>
    </source>
</reference>